<dbReference type="EMBL" id="JAAAHW010010386">
    <property type="protein sequence ID" value="KAF9926763.1"/>
    <property type="molecule type" value="Genomic_DNA"/>
</dbReference>
<feature type="compositionally biased region" description="Polar residues" evidence="1">
    <location>
        <begin position="411"/>
        <end position="427"/>
    </location>
</feature>
<comment type="caution">
    <text evidence="2">The sequence shown here is derived from an EMBL/GenBank/DDBJ whole genome shotgun (WGS) entry which is preliminary data.</text>
</comment>
<sequence length="599" mass="65610">VDETGGGHPKQVDLGRVTPRASTKQESAQAEEDEDSEGWDEDVNGQDQLLQMGLRLMVLCRELCLKLEQLSVKTKKALRGVEDLIKTDRTTLELAPQGSLHHSSVTSSSTVEHGLSGSGSKATIQPPIASIALLQQSNLNSFRLLEILDIVKKLDLKEEQVMISSGLATDGKAILDRASIEFDLRLEPKANHLFLQSHQRAVHLTRLCQRFIFDSAYIPLVRPLADLALLPCWTEGQPSQGDDTKGARRIHQSTMGGTRTDVIKFRSSPSEYMEELMKQLQELPHMLGVYEGYMGLRFGVHLLPYDDQPLELAQQHQLDSSEQLSSILMAGTEVGSIGKSGVDEKGLGVGEASPIDHGAEKDEAQQQTSPEDQMAEMDDLGVINLWIASLSRAAMHTIVERLYNPHWGQTKEFQGTSTGAPPSTNRSRFGMGSSLSPASVSSPGGQVGTGHGSKERHYLTRLSDAGAKQLELDLEYLDNAYLMPFLIEPTPSIRALIKALRLSEAGLLMALQQMLQHKDELQQHLTEESSTKVKYSSSVTGTRSSFEQNPQQVSLLIPGAPVMPSGLVVAEEDFAGQLEVEQKVMEWVAGLKGIDIPNL</sequence>
<feature type="non-terminal residue" evidence="2">
    <location>
        <position position="1"/>
    </location>
</feature>
<keyword evidence="3" id="KW-1185">Reference proteome</keyword>
<dbReference type="AlphaFoldDB" id="A0A9P6IJ53"/>
<feature type="compositionally biased region" description="Acidic residues" evidence="1">
    <location>
        <begin position="29"/>
        <end position="42"/>
    </location>
</feature>
<feature type="region of interest" description="Disordered" evidence="1">
    <location>
        <begin position="1"/>
        <end position="42"/>
    </location>
</feature>
<feature type="compositionally biased region" description="Low complexity" evidence="1">
    <location>
        <begin position="430"/>
        <end position="444"/>
    </location>
</feature>
<accession>A0A9P6IJ53</accession>
<feature type="compositionally biased region" description="Low complexity" evidence="1">
    <location>
        <begin position="101"/>
        <end position="111"/>
    </location>
</feature>
<evidence type="ECO:0000256" key="1">
    <source>
        <dbReference type="SAM" id="MobiDB-lite"/>
    </source>
</evidence>
<dbReference type="OrthoDB" id="249612at2759"/>
<organism evidence="2 3">
    <name type="scientific">Modicella reniformis</name>
    <dbReference type="NCBI Taxonomy" id="1440133"/>
    <lineage>
        <taxon>Eukaryota</taxon>
        <taxon>Fungi</taxon>
        <taxon>Fungi incertae sedis</taxon>
        <taxon>Mucoromycota</taxon>
        <taxon>Mortierellomycotina</taxon>
        <taxon>Mortierellomycetes</taxon>
        <taxon>Mortierellales</taxon>
        <taxon>Mortierellaceae</taxon>
        <taxon>Modicella</taxon>
    </lineage>
</organism>
<evidence type="ECO:0000313" key="2">
    <source>
        <dbReference type="EMBL" id="KAF9926763.1"/>
    </source>
</evidence>
<evidence type="ECO:0000313" key="3">
    <source>
        <dbReference type="Proteomes" id="UP000749646"/>
    </source>
</evidence>
<gene>
    <name evidence="2" type="ORF">BGZ65_007150</name>
</gene>
<reference evidence="2" key="1">
    <citation type="journal article" date="2020" name="Fungal Divers.">
        <title>Resolving the Mortierellaceae phylogeny through synthesis of multi-gene phylogenetics and phylogenomics.</title>
        <authorList>
            <person name="Vandepol N."/>
            <person name="Liber J."/>
            <person name="Desiro A."/>
            <person name="Na H."/>
            <person name="Kennedy M."/>
            <person name="Barry K."/>
            <person name="Grigoriev I.V."/>
            <person name="Miller A.N."/>
            <person name="O'Donnell K."/>
            <person name="Stajich J.E."/>
            <person name="Bonito G."/>
        </authorList>
    </citation>
    <scope>NUCLEOTIDE SEQUENCE</scope>
    <source>
        <strain evidence="2">MES-2147</strain>
    </source>
</reference>
<feature type="region of interest" description="Disordered" evidence="1">
    <location>
        <begin position="95"/>
        <end position="119"/>
    </location>
</feature>
<name>A0A9P6IJ53_9FUNG</name>
<feature type="region of interest" description="Disordered" evidence="1">
    <location>
        <begin position="339"/>
        <end position="372"/>
    </location>
</feature>
<protein>
    <submittedName>
        <fullName evidence="2">Uncharacterized protein</fullName>
    </submittedName>
</protein>
<feature type="region of interest" description="Disordered" evidence="1">
    <location>
        <begin position="409"/>
        <end position="454"/>
    </location>
</feature>
<dbReference type="Proteomes" id="UP000749646">
    <property type="component" value="Unassembled WGS sequence"/>
</dbReference>
<proteinExistence type="predicted"/>